<comment type="caution">
    <text evidence="1">The sequence shown here is derived from an EMBL/GenBank/DDBJ whole genome shotgun (WGS) entry which is preliminary data.</text>
</comment>
<dbReference type="AlphaFoldDB" id="C0GDV7"/>
<dbReference type="eggNOG" id="ENOG5032W4C">
    <property type="taxonomic scope" value="Bacteria"/>
</dbReference>
<protein>
    <submittedName>
        <fullName evidence="1">Uncharacterized protein</fullName>
    </submittedName>
</protein>
<dbReference type="Proteomes" id="UP000006443">
    <property type="component" value="Unassembled WGS sequence"/>
</dbReference>
<dbReference type="STRING" id="555088.DealDRAFT_0666"/>
<dbReference type="EMBL" id="ACJM01000003">
    <property type="protein sequence ID" value="EEG78251.1"/>
    <property type="molecule type" value="Genomic_DNA"/>
</dbReference>
<keyword evidence="2" id="KW-1185">Reference proteome</keyword>
<evidence type="ECO:0000313" key="2">
    <source>
        <dbReference type="Proteomes" id="UP000006443"/>
    </source>
</evidence>
<gene>
    <name evidence="1" type="ORF">DealDRAFT_0666</name>
</gene>
<sequence length="166" mass="19622">MLKPGFEKQVNLEECRRIDEKEVASPARIRAKVRYDYRGKARPSRFFFGGKSSEEMAVELREQQAALWRNVPVKGIYVEDIIMGDLYTVYDEETDSDVTFAPMELEMMADSLFNLVRFAVRDEFRRIKIMEPLRVGLTVQDMEQVFFEVHEQAKTQIQQKTKRYHD</sequence>
<organism evidence="1 2">
    <name type="scientific">Dethiobacter alkaliphilus AHT 1</name>
    <dbReference type="NCBI Taxonomy" id="555088"/>
    <lineage>
        <taxon>Bacteria</taxon>
        <taxon>Bacillati</taxon>
        <taxon>Bacillota</taxon>
        <taxon>Dethiobacteria</taxon>
        <taxon>Dethiobacterales</taxon>
        <taxon>Dethiobacteraceae</taxon>
        <taxon>Dethiobacter</taxon>
    </lineage>
</organism>
<evidence type="ECO:0000313" key="1">
    <source>
        <dbReference type="EMBL" id="EEG78251.1"/>
    </source>
</evidence>
<reference evidence="1 2" key="1">
    <citation type="submission" date="2009-02" db="EMBL/GenBank/DDBJ databases">
        <title>Sequencing of the draft genome and assembly of Dethiobacter alkaliphilus AHT 1.</title>
        <authorList>
            <consortium name="US DOE Joint Genome Institute (JGI-PGF)"/>
            <person name="Lucas S."/>
            <person name="Copeland A."/>
            <person name="Lapidus A."/>
            <person name="Glavina del Rio T."/>
            <person name="Dalin E."/>
            <person name="Tice H."/>
            <person name="Bruce D."/>
            <person name="Goodwin L."/>
            <person name="Pitluck S."/>
            <person name="Larimer F."/>
            <person name="Land M.L."/>
            <person name="Hauser L."/>
            <person name="Muyzer G."/>
        </authorList>
    </citation>
    <scope>NUCLEOTIDE SEQUENCE [LARGE SCALE GENOMIC DNA]</scope>
    <source>
        <strain evidence="1 2">AHT 1</strain>
    </source>
</reference>
<dbReference type="RefSeq" id="WP_008514860.1">
    <property type="nucleotide sequence ID" value="NZ_ACJM01000003.1"/>
</dbReference>
<accession>C0GDV7</accession>
<dbReference type="OrthoDB" id="1723695at2"/>
<proteinExistence type="predicted"/>
<name>C0GDV7_DETAL</name>